<feature type="region of interest" description="Disordered" evidence="3">
    <location>
        <begin position="1"/>
        <end position="50"/>
    </location>
</feature>
<gene>
    <name evidence="5" type="primary">sen54_2</name>
    <name evidence="5" type="ORF">LOC62_06G008234</name>
</gene>
<feature type="compositionally biased region" description="Low complexity" evidence="3">
    <location>
        <begin position="16"/>
        <end position="26"/>
    </location>
</feature>
<evidence type="ECO:0000256" key="2">
    <source>
        <dbReference type="ARBA" id="ARBA00022694"/>
    </source>
</evidence>
<dbReference type="GO" id="GO:0000214">
    <property type="term" value="C:tRNA-intron endonuclease complex"/>
    <property type="evidence" value="ECO:0007669"/>
    <property type="project" value="TreeGrafter"/>
</dbReference>
<dbReference type="AlphaFoldDB" id="A0AAF0YHX2"/>
<dbReference type="RefSeq" id="XP_062630747.1">
    <property type="nucleotide sequence ID" value="XM_062774763.1"/>
</dbReference>
<keyword evidence="5" id="KW-0378">Hydrolase</keyword>
<dbReference type="EMBL" id="CP086719">
    <property type="protein sequence ID" value="WOO84721.1"/>
    <property type="molecule type" value="Genomic_DNA"/>
</dbReference>
<dbReference type="PANTHER" id="PTHR21027">
    <property type="entry name" value="TRNA-SPLICING ENDONUCLEASE SUBUNIT SEN54"/>
    <property type="match status" value="1"/>
</dbReference>
<dbReference type="InterPro" id="IPR024336">
    <property type="entry name" value="tRNA_splic_suSen54_N"/>
</dbReference>
<reference evidence="5" key="1">
    <citation type="submission" date="2023-10" db="EMBL/GenBank/DDBJ databases">
        <authorList>
            <person name="Noh H."/>
        </authorList>
    </citation>
    <scope>NUCLEOTIDE SEQUENCE</scope>
    <source>
        <strain evidence="5">DUCC4014</strain>
    </source>
</reference>
<dbReference type="Pfam" id="PF12928">
    <property type="entry name" value="tRNA_int_end_N2"/>
    <property type="match status" value="1"/>
</dbReference>
<dbReference type="GeneID" id="87811401"/>
<dbReference type="PANTHER" id="PTHR21027:SF1">
    <property type="entry name" value="TRNA-SPLICING ENDONUCLEASE SUBUNIT SEN54"/>
    <property type="match status" value="1"/>
</dbReference>
<organism evidence="5 6">
    <name type="scientific">Vanrija pseudolonga</name>
    <dbReference type="NCBI Taxonomy" id="143232"/>
    <lineage>
        <taxon>Eukaryota</taxon>
        <taxon>Fungi</taxon>
        <taxon>Dikarya</taxon>
        <taxon>Basidiomycota</taxon>
        <taxon>Agaricomycotina</taxon>
        <taxon>Tremellomycetes</taxon>
        <taxon>Trichosporonales</taxon>
        <taxon>Trichosporonaceae</taxon>
        <taxon>Vanrija</taxon>
    </lineage>
</organism>
<feature type="domain" description="tRNA-splicing endonuclease subunit Sen54 N-terminal" evidence="4">
    <location>
        <begin position="115"/>
        <end position="193"/>
    </location>
</feature>
<sequence length="260" mass="28805">MSGVSTPPRTPKLSEGGSSRPGSKPSTPGPKKPATPAPSQPQEEEDEDDDQRMDVAFIQSFSDKIQRLPSELLDGLETARTKITIPKRGEKDFEPLEATVNLQEMMLQNSRQALFDALQGVRGAASKSLSHAVVTPSSPFPQLIVSRGHVLDSVGITVRRSVTQGEHTKTVSRVELLPEEAMYMAERGTLQIWNGRDPETEEDRQQGVGEWCDKEFGVKGAVEMSVMEVFGAFMGKEALTWQRYQVCLSPRRVHRLMLNN</sequence>
<comment type="similarity">
    <text evidence="1">Belongs to the SEN54 family.</text>
</comment>
<keyword evidence="6" id="KW-1185">Reference proteome</keyword>
<keyword evidence="5" id="KW-0255">Endonuclease</keyword>
<evidence type="ECO:0000256" key="3">
    <source>
        <dbReference type="SAM" id="MobiDB-lite"/>
    </source>
</evidence>
<evidence type="ECO:0000256" key="1">
    <source>
        <dbReference type="ARBA" id="ARBA00005736"/>
    </source>
</evidence>
<dbReference type="Proteomes" id="UP000827549">
    <property type="component" value="Chromosome 6"/>
</dbReference>
<evidence type="ECO:0000259" key="4">
    <source>
        <dbReference type="Pfam" id="PF12928"/>
    </source>
</evidence>
<evidence type="ECO:0000313" key="6">
    <source>
        <dbReference type="Proteomes" id="UP000827549"/>
    </source>
</evidence>
<name>A0AAF0YHX2_9TREE</name>
<protein>
    <submittedName>
        <fullName evidence="5">tRNA-splicing endonuclease subunit sen54</fullName>
    </submittedName>
</protein>
<dbReference type="GO" id="GO:0004519">
    <property type="term" value="F:endonuclease activity"/>
    <property type="evidence" value="ECO:0007669"/>
    <property type="project" value="UniProtKB-KW"/>
</dbReference>
<feature type="compositionally biased region" description="Pro residues" evidence="3">
    <location>
        <begin position="27"/>
        <end position="39"/>
    </location>
</feature>
<evidence type="ECO:0000313" key="5">
    <source>
        <dbReference type="EMBL" id="WOO84721.1"/>
    </source>
</evidence>
<accession>A0AAF0YHX2</accession>
<dbReference type="GO" id="GO:0000379">
    <property type="term" value="P:tRNA-type intron splice site recognition and cleavage"/>
    <property type="evidence" value="ECO:0007669"/>
    <property type="project" value="TreeGrafter"/>
</dbReference>
<proteinExistence type="inferred from homology"/>
<keyword evidence="2" id="KW-0819">tRNA processing</keyword>
<dbReference type="InterPro" id="IPR024337">
    <property type="entry name" value="tRNA_splic_suSen54"/>
</dbReference>
<keyword evidence="5" id="KW-0540">Nuclease</keyword>